<comment type="subcellular location">
    <subcellularLocation>
        <location evidence="1">Membrane</location>
        <topology evidence="1">Single-pass type I membrane protein</topology>
    </subcellularLocation>
</comment>
<feature type="compositionally biased region" description="Low complexity" evidence="12">
    <location>
        <begin position="262"/>
        <end position="271"/>
    </location>
</feature>
<dbReference type="RefSeq" id="XP_013877585.1">
    <property type="nucleotide sequence ID" value="XM_014022131.1"/>
</dbReference>
<evidence type="ECO:0000256" key="9">
    <source>
        <dbReference type="ARBA" id="ARBA00023136"/>
    </source>
</evidence>
<dbReference type="SUPFAM" id="SSF56436">
    <property type="entry name" value="C-type lectin-like"/>
    <property type="match status" value="1"/>
</dbReference>
<feature type="disulfide bond" evidence="11">
    <location>
        <begin position="348"/>
        <end position="358"/>
    </location>
</feature>
<keyword evidence="8 13" id="KW-1133">Transmembrane helix</keyword>
<dbReference type="SMART" id="SM00034">
    <property type="entry name" value="CLECT"/>
    <property type="match status" value="1"/>
</dbReference>
<dbReference type="PROSITE" id="PS50041">
    <property type="entry name" value="C_TYPE_LECTIN_2"/>
    <property type="match status" value="1"/>
</dbReference>
<dbReference type="InterPro" id="IPR051505">
    <property type="entry name" value="C-type_lectin_domain"/>
</dbReference>
<evidence type="ECO:0000259" key="16">
    <source>
        <dbReference type="PROSITE" id="PS50041"/>
    </source>
</evidence>
<dbReference type="AlphaFoldDB" id="A0A2I4CC71"/>
<protein>
    <submittedName>
        <fullName evidence="18 19">Complement component C1q receptor-like</fullName>
    </submittedName>
</protein>
<dbReference type="GO" id="GO:0030246">
    <property type="term" value="F:carbohydrate binding"/>
    <property type="evidence" value="ECO:0007669"/>
    <property type="project" value="UniProtKB-KW"/>
</dbReference>
<feature type="domain" description="C-type lectin" evidence="16">
    <location>
        <begin position="40"/>
        <end position="160"/>
    </location>
</feature>
<keyword evidence="6" id="KW-0430">Lectin</keyword>
<evidence type="ECO:0000256" key="13">
    <source>
        <dbReference type="SAM" id="Phobius"/>
    </source>
</evidence>
<dbReference type="InterPro" id="IPR000152">
    <property type="entry name" value="EGF-type_Asp/Asn_hydroxyl_site"/>
</dbReference>
<proteinExistence type="predicted"/>
<keyword evidence="4 13" id="KW-0812">Transmembrane</keyword>
<dbReference type="PROSITE" id="PS00010">
    <property type="entry name" value="ASX_HYDROXYL"/>
    <property type="match status" value="1"/>
</dbReference>
<dbReference type="CDD" id="cd00054">
    <property type="entry name" value="EGF_CA"/>
    <property type="match status" value="1"/>
</dbReference>
<feature type="transmembrane region" description="Helical" evidence="13">
    <location>
        <begin position="394"/>
        <end position="419"/>
    </location>
</feature>
<keyword evidence="2 11" id="KW-0245">EGF-like domain</keyword>
<dbReference type="InterPro" id="IPR016187">
    <property type="entry name" value="CTDL_fold"/>
</dbReference>
<dbReference type="SMART" id="SM00181">
    <property type="entry name" value="EGF"/>
    <property type="match status" value="2"/>
</dbReference>
<evidence type="ECO:0000313" key="19">
    <source>
        <dbReference type="RefSeq" id="XP_013877586.1"/>
    </source>
</evidence>
<keyword evidence="9 13" id="KW-0472">Membrane</keyword>
<dbReference type="SMART" id="SM00179">
    <property type="entry name" value="EGF_CA"/>
    <property type="match status" value="1"/>
</dbReference>
<feature type="domain" description="EGF-like" evidence="15">
    <location>
        <begin position="344"/>
        <end position="380"/>
    </location>
</feature>
<name>A0A2I4CC71_AUSLI</name>
<dbReference type="PANTHER" id="PTHR14789:SF8">
    <property type="entry name" value="C-TYPE LECTIN DOMAIN FAMILY 14 MEMBER A PRECURSOR-RELATED"/>
    <property type="match status" value="1"/>
</dbReference>
<dbReference type="GO" id="GO:0005509">
    <property type="term" value="F:calcium ion binding"/>
    <property type="evidence" value="ECO:0007669"/>
    <property type="project" value="InterPro"/>
</dbReference>
<evidence type="ECO:0000256" key="8">
    <source>
        <dbReference type="ARBA" id="ARBA00022989"/>
    </source>
</evidence>
<gene>
    <name evidence="18 19" type="primary">LOC106527293</name>
</gene>
<evidence type="ECO:0000256" key="2">
    <source>
        <dbReference type="ARBA" id="ARBA00022536"/>
    </source>
</evidence>
<keyword evidence="17" id="KW-1185">Reference proteome</keyword>
<keyword evidence="10 11" id="KW-1015">Disulfide bond</keyword>
<dbReference type="InterPro" id="IPR001881">
    <property type="entry name" value="EGF-like_Ca-bd_dom"/>
</dbReference>
<feature type="signal peptide" evidence="14">
    <location>
        <begin position="1"/>
        <end position="24"/>
    </location>
</feature>
<dbReference type="PROSITE" id="PS50026">
    <property type="entry name" value="EGF_3"/>
    <property type="match status" value="1"/>
</dbReference>
<dbReference type="STRING" id="52670.A0A2I4CC71"/>
<feature type="compositionally biased region" description="Pro residues" evidence="12">
    <location>
        <begin position="219"/>
        <end position="231"/>
    </location>
</feature>
<evidence type="ECO:0000313" key="17">
    <source>
        <dbReference type="Proteomes" id="UP000192220"/>
    </source>
</evidence>
<dbReference type="InterPro" id="IPR049883">
    <property type="entry name" value="NOTCH1_EGF-like"/>
</dbReference>
<evidence type="ECO:0000256" key="4">
    <source>
        <dbReference type="ARBA" id="ARBA00022692"/>
    </source>
</evidence>
<evidence type="ECO:0000256" key="5">
    <source>
        <dbReference type="ARBA" id="ARBA00022729"/>
    </source>
</evidence>
<evidence type="ECO:0000313" key="18">
    <source>
        <dbReference type="RefSeq" id="XP_013877585.1"/>
    </source>
</evidence>
<dbReference type="KEGG" id="alim:106527293"/>
<feature type="region of interest" description="Disordered" evidence="12">
    <location>
        <begin position="166"/>
        <end position="273"/>
    </location>
</feature>
<dbReference type="CTD" id="161198"/>
<evidence type="ECO:0000259" key="15">
    <source>
        <dbReference type="PROSITE" id="PS50026"/>
    </source>
</evidence>
<dbReference type="OrthoDB" id="9890094at2759"/>
<dbReference type="InterPro" id="IPR018097">
    <property type="entry name" value="EGF_Ca-bd_CS"/>
</dbReference>
<evidence type="ECO:0000256" key="3">
    <source>
        <dbReference type="ARBA" id="ARBA00022553"/>
    </source>
</evidence>
<evidence type="ECO:0000256" key="10">
    <source>
        <dbReference type="ARBA" id="ARBA00023157"/>
    </source>
</evidence>
<evidence type="ECO:0000256" key="6">
    <source>
        <dbReference type="ARBA" id="ARBA00022734"/>
    </source>
</evidence>
<keyword evidence="3" id="KW-0597">Phosphoprotein</keyword>
<dbReference type="InterPro" id="IPR001304">
    <property type="entry name" value="C-type_lectin-like"/>
</dbReference>
<feature type="compositionally biased region" description="Low complexity" evidence="12">
    <location>
        <begin position="232"/>
        <end position="251"/>
    </location>
</feature>
<dbReference type="PROSITE" id="PS01187">
    <property type="entry name" value="EGF_CA"/>
    <property type="match status" value="1"/>
</dbReference>
<keyword evidence="5 14" id="KW-0732">Signal</keyword>
<evidence type="ECO:0000256" key="12">
    <source>
        <dbReference type="SAM" id="MobiDB-lite"/>
    </source>
</evidence>
<dbReference type="InterPro" id="IPR016186">
    <property type="entry name" value="C-type_lectin-like/link_sf"/>
</dbReference>
<reference evidence="18 19" key="1">
    <citation type="submission" date="2025-04" db="UniProtKB">
        <authorList>
            <consortium name="RefSeq"/>
        </authorList>
    </citation>
    <scope>IDENTIFICATION</scope>
    <source>
        <strain evidence="18 19">Quisiro</strain>
        <tissue evidence="18 19">Liver</tissue>
    </source>
</reference>
<dbReference type="InterPro" id="IPR000742">
    <property type="entry name" value="EGF"/>
</dbReference>
<dbReference type="Pfam" id="PF07645">
    <property type="entry name" value="EGF_CA"/>
    <property type="match status" value="1"/>
</dbReference>
<keyword evidence="7" id="KW-0677">Repeat</keyword>
<dbReference type="Gene3D" id="2.10.25.10">
    <property type="entry name" value="Laminin"/>
    <property type="match status" value="1"/>
</dbReference>
<evidence type="ECO:0000256" key="1">
    <source>
        <dbReference type="ARBA" id="ARBA00004479"/>
    </source>
</evidence>
<dbReference type="Gene3D" id="3.10.100.10">
    <property type="entry name" value="Mannose-Binding Protein A, subunit A"/>
    <property type="match status" value="1"/>
</dbReference>
<accession>A0A2I4CC71</accession>
<organism evidence="17 19">
    <name type="scientific">Austrofundulus limnaeus</name>
    <name type="common">Annual killifish</name>
    <dbReference type="NCBI Taxonomy" id="52670"/>
    <lineage>
        <taxon>Eukaryota</taxon>
        <taxon>Metazoa</taxon>
        <taxon>Chordata</taxon>
        <taxon>Craniata</taxon>
        <taxon>Vertebrata</taxon>
        <taxon>Euteleostomi</taxon>
        <taxon>Actinopterygii</taxon>
        <taxon>Neopterygii</taxon>
        <taxon>Teleostei</taxon>
        <taxon>Neoteleostei</taxon>
        <taxon>Acanthomorphata</taxon>
        <taxon>Ovalentaria</taxon>
        <taxon>Atherinomorphae</taxon>
        <taxon>Cyprinodontiformes</taxon>
        <taxon>Rivulidae</taxon>
        <taxon>Austrofundulus</taxon>
    </lineage>
</organism>
<dbReference type="Proteomes" id="UP000192220">
    <property type="component" value="Unplaced"/>
</dbReference>
<dbReference type="SUPFAM" id="SSF57184">
    <property type="entry name" value="Growth factor receptor domain"/>
    <property type="match status" value="1"/>
</dbReference>
<dbReference type="InterPro" id="IPR009030">
    <property type="entry name" value="Growth_fac_rcpt_cys_sf"/>
</dbReference>
<evidence type="ECO:0000256" key="11">
    <source>
        <dbReference type="PROSITE-ProRule" id="PRU00076"/>
    </source>
</evidence>
<dbReference type="PANTHER" id="PTHR14789">
    <property type="entry name" value="CHONDROLECTIN VARIANT CHODLFDELTAE"/>
    <property type="match status" value="1"/>
</dbReference>
<evidence type="ECO:0000256" key="14">
    <source>
        <dbReference type="SAM" id="SignalP"/>
    </source>
</evidence>
<dbReference type="RefSeq" id="XP_013877586.1">
    <property type="nucleotide sequence ID" value="XM_014022132.1"/>
</dbReference>
<evidence type="ECO:0000256" key="7">
    <source>
        <dbReference type="ARBA" id="ARBA00022737"/>
    </source>
</evidence>
<comment type="caution">
    <text evidence="11">Lacks conserved residue(s) required for the propagation of feature annotation.</text>
</comment>
<sequence length="438" mass="47352">MEVRLCSCWTSLWTVVLLLKGVSSDPSSQTRFTPIRTSASFNEAMRTCSPGVLPSTATEQEVQQILEVLRRSKPDQYELTVWIGLRKPAKDCTDPSLPLRGFRWEDSGSHESKVHTWMEEPKLTCTEARCAALKIQSVRSAPRLGLVPVSCRTHFQYFCKMEQGVVLDGPGTTTRPAATSPKLDQTRPAAFRPDPTEPGQDAEPSHGYGASPGSELSPEPSPDSKPSPSSEPRPGSELSPGLELSPGSDPSPDSEPSPEPSPGSELRPGSGACQYSSVSSIRAFSLDPRNSSRMQVECWSDTKLDLFCSGEVWLTEGGAPVDLSRICQKCPAGFQKDPSGRCVDVDECSSGEPCRHTCVNTAGSFSCVCADPSDQDPSCSAPVLQEERQDQGSLLAILVPVLAALAGLLVLVVVLAVTIRCCMKKRRKEKETDRKETP</sequence>
<dbReference type="GO" id="GO:0016020">
    <property type="term" value="C:membrane"/>
    <property type="evidence" value="ECO:0007669"/>
    <property type="project" value="UniProtKB-SubCell"/>
</dbReference>
<feature type="chain" id="PRO_5014289937" evidence="14">
    <location>
        <begin position="25"/>
        <end position="438"/>
    </location>
</feature>